<dbReference type="AlphaFoldDB" id="K3XUK7"/>
<dbReference type="Gramene" id="KQL08151">
    <property type="protein sequence ID" value="KQL08151"/>
    <property type="gene ID" value="SETIT_005614mg"/>
</dbReference>
<dbReference type="EnsemblPlants" id="KQL08151">
    <property type="protein sequence ID" value="KQL08151"/>
    <property type="gene ID" value="SETIT_005614mg"/>
</dbReference>
<name>K3XUK7_SETIT</name>
<dbReference type="HOGENOM" id="CLU_3385646_0_0_1"/>
<dbReference type="Proteomes" id="UP000004995">
    <property type="component" value="Unassembled WGS sequence"/>
</dbReference>
<protein>
    <submittedName>
        <fullName evidence="1">Uncharacterized protein</fullName>
    </submittedName>
</protein>
<proteinExistence type="predicted"/>
<keyword evidence="2" id="KW-1185">Reference proteome</keyword>
<dbReference type="InParanoid" id="K3XUK7"/>
<reference evidence="1" key="2">
    <citation type="submission" date="2018-08" db="UniProtKB">
        <authorList>
            <consortium name="EnsemblPlants"/>
        </authorList>
    </citation>
    <scope>IDENTIFICATION</scope>
    <source>
        <strain evidence="1">Yugu1</strain>
    </source>
</reference>
<evidence type="ECO:0000313" key="2">
    <source>
        <dbReference type="Proteomes" id="UP000004995"/>
    </source>
</evidence>
<dbReference type="EMBL" id="AGNK02003416">
    <property type="status" value="NOT_ANNOTATED_CDS"/>
    <property type="molecule type" value="Genomic_DNA"/>
</dbReference>
<evidence type="ECO:0000313" key="1">
    <source>
        <dbReference type="EnsemblPlants" id="KQL08151"/>
    </source>
</evidence>
<organism evidence="1 2">
    <name type="scientific">Setaria italica</name>
    <name type="common">Foxtail millet</name>
    <name type="synonym">Panicum italicum</name>
    <dbReference type="NCBI Taxonomy" id="4555"/>
    <lineage>
        <taxon>Eukaryota</taxon>
        <taxon>Viridiplantae</taxon>
        <taxon>Streptophyta</taxon>
        <taxon>Embryophyta</taxon>
        <taxon>Tracheophyta</taxon>
        <taxon>Spermatophyta</taxon>
        <taxon>Magnoliopsida</taxon>
        <taxon>Liliopsida</taxon>
        <taxon>Poales</taxon>
        <taxon>Poaceae</taxon>
        <taxon>PACMAD clade</taxon>
        <taxon>Panicoideae</taxon>
        <taxon>Panicodae</taxon>
        <taxon>Paniceae</taxon>
        <taxon>Cenchrinae</taxon>
        <taxon>Setaria</taxon>
    </lineage>
</organism>
<reference evidence="2" key="1">
    <citation type="journal article" date="2012" name="Nat. Biotechnol.">
        <title>Reference genome sequence of the model plant Setaria.</title>
        <authorList>
            <person name="Bennetzen J.L."/>
            <person name="Schmutz J."/>
            <person name="Wang H."/>
            <person name="Percifield R."/>
            <person name="Hawkins J."/>
            <person name="Pontaroli A.C."/>
            <person name="Estep M."/>
            <person name="Feng L."/>
            <person name="Vaughn J.N."/>
            <person name="Grimwood J."/>
            <person name="Jenkins J."/>
            <person name="Barry K."/>
            <person name="Lindquist E."/>
            <person name="Hellsten U."/>
            <person name="Deshpande S."/>
            <person name="Wang X."/>
            <person name="Wu X."/>
            <person name="Mitros T."/>
            <person name="Triplett J."/>
            <person name="Yang X."/>
            <person name="Ye C.Y."/>
            <person name="Mauro-Herrera M."/>
            <person name="Wang L."/>
            <person name="Li P."/>
            <person name="Sharma M."/>
            <person name="Sharma R."/>
            <person name="Ronald P.C."/>
            <person name="Panaud O."/>
            <person name="Kellogg E.A."/>
            <person name="Brutnell T.P."/>
            <person name="Doust A.N."/>
            <person name="Tuskan G.A."/>
            <person name="Rokhsar D."/>
            <person name="Devos K.M."/>
        </authorList>
    </citation>
    <scope>NUCLEOTIDE SEQUENCE [LARGE SCALE GENOMIC DNA]</scope>
    <source>
        <strain evidence="2">cv. Yugu1</strain>
    </source>
</reference>
<accession>K3XUK7</accession>
<sequence length="33" mass="3851">MLTMLSVFNFSFFSYCSSTLESYMKTAFLKLIV</sequence>